<feature type="domain" description="Cch helix turn helix" evidence="2">
    <location>
        <begin position="437"/>
        <end position="541"/>
    </location>
</feature>
<gene>
    <name evidence="3" type="ORF">DXA38_16625</name>
</gene>
<comment type="caution">
    <text evidence="3">The sequence shown here is derived from an EMBL/GenBank/DDBJ whole genome shotgun (WGS) entry which is preliminary data.</text>
</comment>
<feature type="domain" description="DUF927" evidence="1">
    <location>
        <begin position="21"/>
        <end position="288"/>
    </location>
</feature>
<protein>
    <submittedName>
        <fullName evidence="3">DUF927 domain-containing protein</fullName>
    </submittedName>
</protein>
<dbReference type="Pfam" id="PF06048">
    <property type="entry name" value="DUF927"/>
    <property type="match status" value="1"/>
</dbReference>
<evidence type="ECO:0000313" key="3">
    <source>
        <dbReference type="EMBL" id="RGC12467.1"/>
    </source>
</evidence>
<accession>A0A3E2VNS8</accession>
<proteinExistence type="predicted"/>
<dbReference type="EMBL" id="QVEV01000030">
    <property type="protein sequence ID" value="RGC12467.1"/>
    <property type="molecule type" value="Genomic_DNA"/>
</dbReference>
<dbReference type="InterPro" id="IPR040538">
    <property type="entry name" value="Cch_HTH"/>
</dbReference>
<name>A0A3E2VNS8_CLOIN</name>
<dbReference type="Proteomes" id="UP000260025">
    <property type="component" value="Unassembled WGS sequence"/>
</dbReference>
<dbReference type="RefSeq" id="WP_117444154.1">
    <property type="nucleotide sequence ID" value="NZ_JAJFEN010000010.1"/>
</dbReference>
<reference evidence="3 4" key="1">
    <citation type="submission" date="2018-08" db="EMBL/GenBank/DDBJ databases">
        <title>A genome reference for cultivated species of the human gut microbiota.</title>
        <authorList>
            <person name="Zou Y."/>
            <person name="Xue W."/>
            <person name="Luo G."/>
        </authorList>
    </citation>
    <scope>NUCLEOTIDE SEQUENCE [LARGE SCALE GENOMIC DNA]</scope>
    <source>
        <strain evidence="3 4">OF01-2LB</strain>
    </source>
</reference>
<evidence type="ECO:0000259" key="1">
    <source>
        <dbReference type="Pfam" id="PF06048"/>
    </source>
</evidence>
<dbReference type="InterPro" id="IPR009270">
    <property type="entry name" value="DUF927"/>
</dbReference>
<dbReference type="OrthoDB" id="158067at2"/>
<sequence length="580" mass="66461">MDEKEPFKLENKYVWILNELNEYVILCREINIVYRLNVIEDNTWNLNLSFRDPVNALKEKVITESQLSKSSLLLLADIGLDINEINAKSVLEYLLWAKTDNTIPVHYAHKHLGWYYKDGERTNTYLLNEVIGKDIQSTYIGEYNLKSKGNVGDYITFIKKELECNAYLQLALTLGLTAPVLGILAESIDAENLFINLSGNSSTGKSSALMLAMSPWGKCTVSSGNGSLVKSWSSTENALLKTISSSGIQGFPIAFDEAGTNNIKNMNTMIYKFCSGVDKARLNRDSLLQKNETFRTVLLSSGEIRILDQMKEKTVGSTVIRLTEFNDFPWTDSAEQSNRIKKFLTRNYGTFGKLFIEELIQYDEDDIIDYWNDYTDELIPKLKPYVKHFSDRIASKFAIFLVTFDILKNTLDVEWDTENIVNLLIESAKDKQNEIKLAENAYDLIMDFVSENISHFYAYKGSSYSPNNRIEKNYSTTIWGKYNDVDITFSRKQFDRLLTSNGFKNPKMVLMKLKEKGALIVEHDGERNNFYNRRTVGTSDKIPVVVIKKDVVFDDEKTVVSEDIKKNKVELVDNEDLFEE</sequence>
<dbReference type="AlphaFoldDB" id="A0A3E2VNS8"/>
<evidence type="ECO:0000259" key="2">
    <source>
        <dbReference type="Pfam" id="PF18662"/>
    </source>
</evidence>
<organism evidence="3 4">
    <name type="scientific">Clostridium innocuum</name>
    <dbReference type="NCBI Taxonomy" id="1522"/>
    <lineage>
        <taxon>Bacteria</taxon>
        <taxon>Bacillati</taxon>
        <taxon>Bacillota</taxon>
        <taxon>Clostridia</taxon>
        <taxon>Eubacteriales</taxon>
        <taxon>Clostridiaceae</taxon>
        <taxon>Clostridium</taxon>
    </lineage>
</organism>
<evidence type="ECO:0000313" key="4">
    <source>
        <dbReference type="Proteomes" id="UP000260025"/>
    </source>
</evidence>
<dbReference type="Pfam" id="PF18662">
    <property type="entry name" value="HTH_56"/>
    <property type="match status" value="1"/>
</dbReference>